<dbReference type="CDD" id="cd18604">
    <property type="entry name" value="ABC_6TM_VMR1_D2_like"/>
    <property type="match status" value="1"/>
</dbReference>
<feature type="transmembrane region" description="Helical" evidence="11">
    <location>
        <begin position="117"/>
        <end position="135"/>
    </location>
</feature>
<dbReference type="PROSITE" id="PS00211">
    <property type="entry name" value="ABC_TRANSPORTER_1"/>
    <property type="match status" value="1"/>
</dbReference>
<dbReference type="EMBL" id="JAKELL010000087">
    <property type="protein sequence ID" value="KAH8983491.1"/>
    <property type="molecule type" value="Genomic_DNA"/>
</dbReference>
<dbReference type="InterPro" id="IPR003439">
    <property type="entry name" value="ABC_transporter-like_ATP-bd"/>
</dbReference>
<feature type="transmembrane region" description="Helical" evidence="11">
    <location>
        <begin position="84"/>
        <end position="105"/>
    </location>
</feature>
<feature type="region of interest" description="Disordered" evidence="10">
    <location>
        <begin position="948"/>
        <end position="997"/>
    </location>
</feature>
<dbReference type="Pfam" id="PF00664">
    <property type="entry name" value="ABC_membrane"/>
    <property type="match status" value="2"/>
</dbReference>
<feature type="transmembrane region" description="Helical" evidence="11">
    <location>
        <begin position="187"/>
        <end position="208"/>
    </location>
</feature>
<feature type="compositionally biased region" description="Basic and acidic residues" evidence="10">
    <location>
        <begin position="988"/>
        <end position="997"/>
    </location>
</feature>
<evidence type="ECO:0000256" key="11">
    <source>
        <dbReference type="SAM" id="Phobius"/>
    </source>
</evidence>
<evidence type="ECO:0000256" key="6">
    <source>
        <dbReference type="ARBA" id="ARBA00022840"/>
    </source>
</evidence>
<dbReference type="GO" id="GO:0000329">
    <property type="term" value="C:fungal-type vacuole membrane"/>
    <property type="evidence" value="ECO:0007669"/>
    <property type="project" value="TreeGrafter"/>
</dbReference>
<evidence type="ECO:0000259" key="12">
    <source>
        <dbReference type="PROSITE" id="PS50893"/>
    </source>
</evidence>
<dbReference type="PROSITE" id="PS50929">
    <property type="entry name" value="ABC_TM1F"/>
    <property type="match status" value="2"/>
</dbReference>
<feature type="transmembrane region" description="Helical" evidence="11">
    <location>
        <begin position="1215"/>
        <end position="1235"/>
    </location>
</feature>
<dbReference type="Gene3D" id="1.20.1560.10">
    <property type="entry name" value="ABC transporter type 1, transmembrane domain"/>
    <property type="match status" value="2"/>
</dbReference>
<dbReference type="Pfam" id="PF00005">
    <property type="entry name" value="ABC_tran"/>
    <property type="match status" value="2"/>
</dbReference>
<dbReference type="Gene3D" id="3.40.50.300">
    <property type="entry name" value="P-loop containing nucleotide triphosphate hydrolases"/>
    <property type="match status" value="2"/>
</dbReference>
<keyword evidence="6 14" id="KW-0067">ATP-binding</keyword>
<evidence type="ECO:0000313" key="14">
    <source>
        <dbReference type="EMBL" id="KAH8983491.1"/>
    </source>
</evidence>
<feature type="transmembrane region" description="Helical" evidence="11">
    <location>
        <begin position="467"/>
        <end position="489"/>
    </location>
</feature>
<dbReference type="PROSITE" id="PS50893">
    <property type="entry name" value="ABC_TRANSPORTER_2"/>
    <property type="match status" value="2"/>
</dbReference>
<dbReference type="GO" id="GO:0005524">
    <property type="term" value="F:ATP binding"/>
    <property type="evidence" value="ECO:0007669"/>
    <property type="project" value="UniProtKB-KW"/>
</dbReference>
<dbReference type="FunFam" id="1.20.1560.10:FF:000013">
    <property type="entry name" value="ABC transporter C family member 2"/>
    <property type="match status" value="1"/>
</dbReference>
<feature type="transmembrane region" description="Helical" evidence="11">
    <location>
        <begin position="1292"/>
        <end position="1313"/>
    </location>
</feature>
<dbReference type="FunFam" id="3.40.50.300:FF:001354">
    <property type="entry name" value="ATP-binding cassette (ABC) transporter, putative"/>
    <property type="match status" value="1"/>
</dbReference>
<dbReference type="FunFam" id="3.40.50.300:FF:000825">
    <property type="entry name" value="ABC bile acid transporter"/>
    <property type="match status" value="1"/>
</dbReference>
<organism evidence="14 15">
    <name type="scientific">Lactarius akahatsu</name>
    <dbReference type="NCBI Taxonomy" id="416441"/>
    <lineage>
        <taxon>Eukaryota</taxon>
        <taxon>Fungi</taxon>
        <taxon>Dikarya</taxon>
        <taxon>Basidiomycota</taxon>
        <taxon>Agaricomycotina</taxon>
        <taxon>Agaricomycetes</taxon>
        <taxon>Russulales</taxon>
        <taxon>Russulaceae</taxon>
        <taxon>Lactarius</taxon>
    </lineage>
</organism>
<comment type="subcellular location">
    <subcellularLocation>
        <location evidence="1">Membrane</location>
        <topology evidence="1">Multi-pass membrane protein</topology>
    </subcellularLocation>
</comment>
<gene>
    <name evidence="14" type="ORF">EDB92DRAFT_2055320</name>
</gene>
<feature type="transmembrane region" description="Helical" evidence="11">
    <location>
        <begin position="322"/>
        <end position="344"/>
    </location>
</feature>
<sequence length="1609" mass="177060">MSSNFPSQQLLIAVVLAGIGLLSFAFRGLSASERGKIALPLTLDGPLASESQHDPFDVTSPEDIIDGEPVDEASFWVNTKFRGVLLVIVFAVIVFLQTVSLGFSISSLSPTVIATHLLHVLFSIYLAVLAVQSIGNSTTHSHRRRTIHLSALTALAFVLLGSTALSPSNRVSNSTLAENSQPLFVQVIWYVVLGLYASSTFVVITTPLGPALNFPVSHIYSEKTAAAITNQTIDNVSGVTGASVWDLLLFSYTTKVVMLGNTAESLDIGDLPIVPGTMRATYLFRSMRSTLSTTRLRRFLLWSIRPGSGWELAYRLARVNRAAFAIQMTLASIGAVLYYAPSFFLQQLVNYLEMDPERHDRSWGWFYSFGMFAGTACSHLINGQIWSLSTTTLQVGIRVQLNSILFAKTLVRKDVASSSGPSENKGMEKRITDTVSEITEKDDEGDFSSKAQVMTLMTTDVDRVSEFSLHIFTLVDAPIEIIIGTIYLYKLLGSSAFVGLAVTCLFFPLNHFVGKVVVGAQDNLMKARDERVGLMNEILGAIRMLKFMAWERNFEKRMLDLREKELKFQRLSYIMEVLWNGIWNASPIVLTLVAFFHFAVIKNETLTPSVAFTSLKFALNGLPETLTNMLQSFVSLRRIERYLHVAEVTPVPPLGGNPSPIAFRGASVAWPQDRARSGAATEGTVSRASSTPNFTPKTKFMLIDLNIVFPKGELSLICGKLGSGKTLLLLALLGEADFLTGRVLCPKTPPDAIASFAGVVPSPDEWVTDGVCAYVPQTAWLRNASIKENILFNLPCIEERYRRTLEVCALVSDLKILEDGDESEIGERGVNLSGGQKARISLARAVYSRASILFLDDVLSAVDAHTAHHLYYECLKGTLMQGRTVILVSHHVQLCAPGASYIVALENGRILYEGDRQGFQSSGVIDNLAQSEASESLVRDEVEAVEDQTIEGILPTEKDDTKGDGPSSIEMQSEDSSSGAESPIDAEPSLKKEGPRKLVEEESRAVGRIGRSVWETYIRACGGIPYWLVFSVLLLVAAATPVAENGWLSYWSGASQGSRVPRSPMFYIGTYAAITGIGSFKCYNVHTTINSLEQAISSPMLAVTGSIHASTVLYKGLLETILFVNIRFHDTVSRGRLLNRFGKDFEGIDSNLSNYFGRSTMTGLSVMTTFITLSIAGGPQFFLVIFVIGLLYWNVSKLYSQTCRDMRRLDSVTRSPLYSIYGETISGVTIIRAFGASSKFLRDMLKCVDTNTNPYYWMWGVNRWLSIRFNLLSAVIVGLVAFVSILTPTIDAALAGFLLTFASTAMNDILTMVRRFVSLEQSMVALERVKEYSELEREPPEFVEPRPPPSWPSSGEIECENLVIRYAPELPDVLHKLSFSVKPGEKVGILGRTGSGKSTLALSFFRFVEATEGRIIIDGLDISKIGLTDLRSKLTIIPQDPTILSGTLRSTLDVFNEYQDAEIYEALRRVHLIPPTDDEPEEGSVNTNVFRDLDSPVSEGGENFSTGEKQLLCMARAILKRTKVLVMDEATASVDYATDELIGQTIRHEFSKSTILAIAHRLRTVIDYNRSNLTAQAILLSNSNSKFYSLCKATGRNEFAVLKRMAGVP</sequence>
<evidence type="ECO:0000256" key="9">
    <source>
        <dbReference type="ARBA" id="ARBA00023180"/>
    </source>
</evidence>
<name>A0AAD4LA88_9AGAM</name>
<evidence type="ECO:0000256" key="2">
    <source>
        <dbReference type="ARBA" id="ARBA00022448"/>
    </source>
</evidence>
<evidence type="ECO:0000256" key="3">
    <source>
        <dbReference type="ARBA" id="ARBA00022692"/>
    </source>
</evidence>
<dbReference type="GO" id="GO:0140359">
    <property type="term" value="F:ABC-type transporter activity"/>
    <property type="evidence" value="ECO:0007669"/>
    <property type="project" value="InterPro"/>
</dbReference>
<feature type="transmembrane region" description="Helical" evidence="11">
    <location>
        <begin position="495"/>
        <end position="518"/>
    </location>
</feature>
<keyword evidence="15" id="KW-1185">Reference proteome</keyword>
<dbReference type="InterPro" id="IPR050173">
    <property type="entry name" value="ABC_transporter_C-like"/>
</dbReference>
<dbReference type="InterPro" id="IPR017871">
    <property type="entry name" value="ABC_transporter-like_CS"/>
</dbReference>
<feature type="domain" description="ABC transporter" evidence="12">
    <location>
        <begin position="1357"/>
        <end position="1601"/>
    </location>
</feature>
<comment type="caution">
    <text evidence="14">The sequence shown here is derived from an EMBL/GenBank/DDBJ whole genome shotgun (WGS) entry which is preliminary data.</text>
</comment>
<feature type="domain" description="ABC transmembrane type-1" evidence="13">
    <location>
        <begin position="330"/>
        <end position="615"/>
    </location>
</feature>
<feature type="compositionally biased region" description="Low complexity" evidence="10">
    <location>
        <begin position="967"/>
        <end position="978"/>
    </location>
</feature>
<dbReference type="CDD" id="cd03250">
    <property type="entry name" value="ABCC_MRP_domain1"/>
    <property type="match status" value="1"/>
</dbReference>
<keyword evidence="5" id="KW-0547">Nucleotide-binding</keyword>
<dbReference type="InterPro" id="IPR036640">
    <property type="entry name" value="ABC1_TM_sf"/>
</dbReference>
<dbReference type="CDD" id="cd18596">
    <property type="entry name" value="ABC_6TM_VMR1_D1_like"/>
    <property type="match status" value="1"/>
</dbReference>
<evidence type="ECO:0000256" key="5">
    <source>
        <dbReference type="ARBA" id="ARBA00022741"/>
    </source>
</evidence>
<keyword evidence="3 11" id="KW-0812">Transmembrane</keyword>
<dbReference type="SUPFAM" id="SSF52540">
    <property type="entry name" value="P-loop containing nucleoside triphosphate hydrolases"/>
    <property type="match status" value="2"/>
</dbReference>
<evidence type="ECO:0000313" key="15">
    <source>
        <dbReference type="Proteomes" id="UP001201163"/>
    </source>
</evidence>
<evidence type="ECO:0000256" key="10">
    <source>
        <dbReference type="SAM" id="MobiDB-lite"/>
    </source>
</evidence>
<dbReference type="Proteomes" id="UP001201163">
    <property type="component" value="Unassembled WGS sequence"/>
</dbReference>
<dbReference type="PANTHER" id="PTHR24223">
    <property type="entry name" value="ATP-BINDING CASSETTE SUB-FAMILY C"/>
    <property type="match status" value="1"/>
</dbReference>
<keyword evidence="7 11" id="KW-1133">Transmembrane helix</keyword>
<reference evidence="14" key="1">
    <citation type="submission" date="2022-01" db="EMBL/GenBank/DDBJ databases">
        <title>Comparative genomics reveals a dynamic genome evolution in the ectomycorrhizal milk-cap (Lactarius) mushrooms.</title>
        <authorList>
            <consortium name="DOE Joint Genome Institute"/>
            <person name="Lebreton A."/>
            <person name="Tang N."/>
            <person name="Kuo A."/>
            <person name="LaButti K."/>
            <person name="Drula E."/>
            <person name="Barry K."/>
            <person name="Clum A."/>
            <person name="Lipzen A."/>
            <person name="Mousain D."/>
            <person name="Ng V."/>
            <person name="Wang R."/>
            <person name="Wang X."/>
            <person name="Dai Y."/>
            <person name="Henrissat B."/>
            <person name="Grigoriev I.V."/>
            <person name="Guerin-Laguette A."/>
            <person name="Yu F."/>
            <person name="Martin F.M."/>
        </authorList>
    </citation>
    <scope>NUCLEOTIDE SEQUENCE</scope>
    <source>
        <strain evidence="14">QP</strain>
    </source>
</reference>
<feature type="transmembrane region" description="Helical" evidence="11">
    <location>
        <begin position="147"/>
        <end position="167"/>
    </location>
</feature>
<feature type="transmembrane region" description="Helical" evidence="11">
    <location>
        <begin position="577"/>
        <end position="600"/>
    </location>
</feature>
<dbReference type="SMART" id="SM00382">
    <property type="entry name" value="AAA"/>
    <property type="match status" value="2"/>
</dbReference>
<feature type="transmembrane region" description="Helical" evidence="11">
    <location>
        <begin position="364"/>
        <end position="381"/>
    </location>
</feature>
<evidence type="ECO:0000259" key="13">
    <source>
        <dbReference type="PROSITE" id="PS50929"/>
    </source>
</evidence>
<feature type="domain" description="ABC transporter" evidence="12">
    <location>
        <begin position="686"/>
        <end position="932"/>
    </location>
</feature>
<accession>A0AAD4LA88</accession>
<feature type="transmembrane region" description="Helical" evidence="11">
    <location>
        <begin position="6"/>
        <end position="26"/>
    </location>
</feature>
<dbReference type="InterPro" id="IPR011527">
    <property type="entry name" value="ABC1_TM_dom"/>
</dbReference>
<dbReference type="InterPro" id="IPR027417">
    <property type="entry name" value="P-loop_NTPase"/>
</dbReference>
<keyword evidence="8 11" id="KW-0472">Membrane</keyword>
<feature type="domain" description="ABC transmembrane type-1" evidence="13">
    <location>
        <begin position="1098"/>
        <end position="1321"/>
    </location>
</feature>
<keyword evidence="2" id="KW-0813">Transport</keyword>
<evidence type="ECO:0000256" key="4">
    <source>
        <dbReference type="ARBA" id="ARBA00022737"/>
    </source>
</evidence>
<dbReference type="InterPro" id="IPR003593">
    <property type="entry name" value="AAA+_ATPase"/>
</dbReference>
<keyword evidence="9" id="KW-0325">Glycoprotein</keyword>
<evidence type="ECO:0000256" key="8">
    <source>
        <dbReference type="ARBA" id="ARBA00023136"/>
    </source>
</evidence>
<proteinExistence type="predicted"/>
<feature type="transmembrane region" description="Helical" evidence="11">
    <location>
        <begin position="1267"/>
        <end position="1286"/>
    </location>
</feature>
<keyword evidence="4" id="KW-0677">Repeat</keyword>
<dbReference type="SUPFAM" id="SSF90123">
    <property type="entry name" value="ABC transporter transmembrane region"/>
    <property type="match status" value="2"/>
</dbReference>
<protein>
    <submittedName>
        <fullName evidence="14">ATP-binding cassette transporter</fullName>
    </submittedName>
</protein>
<dbReference type="PANTHER" id="PTHR24223:SF353">
    <property type="entry name" value="ABC TRANSPORTER ATP-BINDING PROTEIN_PERMEASE VMR1-RELATED"/>
    <property type="match status" value="1"/>
</dbReference>
<evidence type="ECO:0000256" key="7">
    <source>
        <dbReference type="ARBA" id="ARBA00022989"/>
    </source>
</evidence>
<dbReference type="GO" id="GO:0016887">
    <property type="term" value="F:ATP hydrolysis activity"/>
    <property type="evidence" value="ECO:0007669"/>
    <property type="project" value="InterPro"/>
</dbReference>
<evidence type="ECO:0000256" key="1">
    <source>
        <dbReference type="ARBA" id="ARBA00004141"/>
    </source>
</evidence>
<feature type="transmembrane region" description="Helical" evidence="11">
    <location>
        <begin position="1170"/>
        <end position="1195"/>
    </location>
</feature>
<dbReference type="CDD" id="cd03244">
    <property type="entry name" value="ABCC_MRP_domain2"/>
    <property type="match status" value="1"/>
</dbReference>